<protein>
    <recommendedName>
        <fullName evidence="1">protein-serine/threonine phosphatase</fullName>
        <ecNumber evidence="1">3.1.3.16</ecNumber>
    </recommendedName>
</protein>
<evidence type="ECO:0000256" key="1">
    <source>
        <dbReference type="ARBA" id="ARBA00013081"/>
    </source>
</evidence>
<dbReference type="Pfam" id="PF00481">
    <property type="entry name" value="PP2C"/>
    <property type="match status" value="1"/>
</dbReference>
<dbReference type="Gene3D" id="3.60.40.10">
    <property type="entry name" value="PPM-type phosphatase domain"/>
    <property type="match status" value="1"/>
</dbReference>
<name>A0AAQ3JXP7_9LILI</name>
<dbReference type="SMART" id="SM00332">
    <property type="entry name" value="PP2Cc"/>
    <property type="match status" value="1"/>
</dbReference>
<comment type="catalytic activity">
    <reaction evidence="4">
        <text>O-phospho-L-seryl-[protein] + H2O = L-seryl-[protein] + phosphate</text>
        <dbReference type="Rhea" id="RHEA:20629"/>
        <dbReference type="Rhea" id="RHEA-COMP:9863"/>
        <dbReference type="Rhea" id="RHEA-COMP:11604"/>
        <dbReference type="ChEBI" id="CHEBI:15377"/>
        <dbReference type="ChEBI" id="CHEBI:29999"/>
        <dbReference type="ChEBI" id="CHEBI:43474"/>
        <dbReference type="ChEBI" id="CHEBI:83421"/>
        <dbReference type="EC" id="3.1.3.16"/>
    </reaction>
</comment>
<evidence type="ECO:0000313" key="9">
    <source>
        <dbReference type="Proteomes" id="UP001327560"/>
    </source>
</evidence>
<reference evidence="8 9" key="1">
    <citation type="submission" date="2023-10" db="EMBL/GenBank/DDBJ databases">
        <title>Chromosome-scale genome assembly provides insights into flower coloration mechanisms of Canna indica.</title>
        <authorList>
            <person name="Li C."/>
        </authorList>
    </citation>
    <scope>NUCLEOTIDE SEQUENCE [LARGE SCALE GENOMIC DNA]</scope>
    <source>
        <tissue evidence="8">Flower</tissue>
    </source>
</reference>
<keyword evidence="2" id="KW-0378">Hydrolase</keyword>
<evidence type="ECO:0000256" key="3">
    <source>
        <dbReference type="ARBA" id="ARBA00022912"/>
    </source>
</evidence>
<evidence type="ECO:0000256" key="4">
    <source>
        <dbReference type="ARBA" id="ARBA00047761"/>
    </source>
</evidence>
<dbReference type="Proteomes" id="UP001327560">
    <property type="component" value="Chromosome 2"/>
</dbReference>
<comment type="catalytic activity">
    <reaction evidence="5">
        <text>O-phospho-L-threonyl-[protein] + H2O = L-threonyl-[protein] + phosphate</text>
        <dbReference type="Rhea" id="RHEA:47004"/>
        <dbReference type="Rhea" id="RHEA-COMP:11060"/>
        <dbReference type="Rhea" id="RHEA-COMP:11605"/>
        <dbReference type="ChEBI" id="CHEBI:15377"/>
        <dbReference type="ChEBI" id="CHEBI:30013"/>
        <dbReference type="ChEBI" id="CHEBI:43474"/>
        <dbReference type="ChEBI" id="CHEBI:61977"/>
        <dbReference type="EC" id="3.1.3.16"/>
    </reaction>
</comment>
<evidence type="ECO:0000259" key="7">
    <source>
        <dbReference type="PROSITE" id="PS51746"/>
    </source>
</evidence>
<accession>A0AAQ3JXP7</accession>
<dbReference type="PROSITE" id="PS51746">
    <property type="entry name" value="PPM_2"/>
    <property type="match status" value="1"/>
</dbReference>
<organism evidence="8 9">
    <name type="scientific">Canna indica</name>
    <name type="common">Indian-shot</name>
    <dbReference type="NCBI Taxonomy" id="4628"/>
    <lineage>
        <taxon>Eukaryota</taxon>
        <taxon>Viridiplantae</taxon>
        <taxon>Streptophyta</taxon>
        <taxon>Embryophyta</taxon>
        <taxon>Tracheophyta</taxon>
        <taxon>Spermatophyta</taxon>
        <taxon>Magnoliopsida</taxon>
        <taxon>Liliopsida</taxon>
        <taxon>Zingiberales</taxon>
        <taxon>Cannaceae</taxon>
        <taxon>Canna</taxon>
    </lineage>
</organism>
<keyword evidence="9" id="KW-1185">Reference proteome</keyword>
<evidence type="ECO:0000256" key="6">
    <source>
        <dbReference type="SAM" id="MobiDB-lite"/>
    </source>
</evidence>
<keyword evidence="3" id="KW-0904">Protein phosphatase</keyword>
<evidence type="ECO:0000256" key="2">
    <source>
        <dbReference type="ARBA" id="ARBA00022801"/>
    </source>
</evidence>
<dbReference type="InterPro" id="IPR015655">
    <property type="entry name" value="PP2C"/>
</dbReference>
<evidence type="ECO:0000313" key="8">
    <source>
        <dbReference type="EMBL" id="WOK96686.1"/>
    </source>
</evidence>
<dbReference type="CDD" id="cd00143">
    <property type="entry name" value="PP2Cc"/>
    <property type="match status" value="1"/>
</dbReference>
<dbReference type="GO" id="GO:0004722">
    <property type="term" value="F:protein serine/threonine phosphatase activity"/>
    <property type="evidence" value="ECO:0007669"/>
    <property type="project" value="UniProtKB-EC"/>
</dbReference>
<proteinExistence type="predicted"/>
<feature type="domain" description="PPM-type phosphatase" evidence="7">
    <location>
        <begin position="52"/>
        <end position="352"/>
    </location>
</feature>
<dbReference type="InterPro" id="IPR036457">
    <property type="entry name" value="PPM-type-like_dom_sf"/>
</dbReference>
<dbReference type="SUPFAM" id="SSF81606">
    <property type="entry name" value="PP2C-like"/>
    <property type="match status" value="1"/>
</dbReference>
<dbReference type="PANTHER" id="PTHR47992">
    <property type="entry name" value="PROTEIN PHOSPHATASE"/>
    <property type="match status" value="1"/>
</dbReference>
<evidence type="ECO:0000256" key="5">
    <source>
        <dbReference type="ARBA" id="ARBA00048336"/>
    </source>
</evidence>
<dbReference type="EC" id="3.1.3.16" evidence="1"/>
<gene>
    <name evidence="8" type="ORF">Cni_G05393</name>
</gene>
<feature type="region of interest" description="Disordered" evidence="6">
    <location>
        <begin position="362"/>
        <end position="381"/>
    </location>
</feature>
<dbReference type="AlphaFoldDB" id="A0AAQ3JXP7"/>
<feature type="region of interest" description="Disordered" evidence="6">
    <location>
        <begin position="109"/>
        <end position="134"/>
    </location>
</feature>
<dbReference type="EMBL" id="CP136891">
    <property type="protein sequence ID" value="WOK96686.1"/>
    <property type="molecule type" value="Genomic_DNA"/>
</dbReference>
<sequence length="444" mass="49079">MGGCCSRDDKVGKILTSKQMEEEEAALYKAEEKNVRVEEGGARVRLAGASMTVSMFSQQGWKGVNQDAMTIWENFAGDRDKIFCGVFDGHGPSGHKVASHVRDNLPSKLQSQMKQLSDSRKPEPNADATNASSNGAVNDELREWFASQKTLLVNAHEEVDKELGVDPNIDCVCSGSTAVTILKQREHLIIANLGDSRAVLGTRDKKNRLVPLQLTVDQKPNLPGEAERIRSYKGRIFYLREEPDVYRIWLPDEDSPGLAMARAFGDFCLKDFGLIATPQIFHRFLSEKDEFVVLATDGIWDVLSNKEVMKIVSSAPKRSEAAKLVVNRAVRAWRKQHPTSKIDDCTVICLFLKPPLPVAALNDPKNRARSESTDLSCPESFRTARSEVSSDLSESEVPGAEAASSQQEWTALQGVCRSNSLIKIPRFAKALSCRGGSVKVEEDR</sequence>
<dbReference type="InterPro" id="IPR001932">
    <property type="entry name" value="PPM-type_phosphatase-like_dom"/>
</dbReference>